<dbReference type="GO" id="GO:0003677">
    <property type="term" value="F:DNA binding"/>
    <property type="evidence" value="ECO:0007669"/>
    <property type="project" value="UniProtKB-KW"/>
</dbReference>
<dbReference type="Gene3D" id="1.10.10.10">
    <property type="entry name" value="Winged helix-like DNA-binding domain superfamily/Winged helix DNA-binding domain"/>
    <property type="match status" value="1"/>
</dbReference>
<dbReference type="OrthoDB" id="13103at2"/>
<keyword evidence="7" id="KW-1185">Reference proteome</keyword>
<dbReference type="InterPro" id="IPR036390">
    <property type="entry name" value="WH_DNA-bd_sf"/>
</dbReference>
<dbReference type="InterPro" id="IPR014757">
    <property type="entry name" value="Tscrpt_reg_IclR_C"/>
</dbReference>
<gene>
    <name evidence="6" type="ORF">CAL25_04050</name>
</gene>
<dbReference type="PANTHER" id="PTHR30136:SF24">
    <property type="entry name" value="HTH-TYPE TRANSCRIPTIONAL REPRESSOR ALLR"/>
    <property type="match status" value="1"/>
</dbReference>
<dbReference type="SUPFAM" id="SSF55781">
    <property type="entry name" value="GAF domain-like"/>
    <property type="match status" value="1"/>
</dbReference>
<evidence type="ECO:0000259" key="4">
    <source>
        <dbReference type="PROSITE" id="PS51077"/>
    </source>
</evidence>
<dbReference type="PANTHER" id="PTHR30136">
    <property type="entry name" value="HELIX-TURN-HELIX TRANSCRIPTIONAL REGULATOR, ICLR FAMILY"/>
    <property type="match status" value="1"/>
</dbReference>
<protein>
    <recommendedName>
        <fullName evidence="8">IclR family transcriptional regulator</fullName>
    </recommendedName>
</protein>
<dbReference type="GO" id="GO:0045892">
    <property type="term" value="P:negative regulation of DNA-templated transcription"/>
    <property type="evidence" value="ECO:0007669"/>
    <property type="project" value="TreeGrafter"/>
</dbReference>
<dbReference type="Pfam" id="PF01614">
    <property type="entry name" value="IclR_C"/>
    <property type="match status" value="1"/>
</dbReference>
<evidence type="ECO:0000256" key="2">
    <source>
        <dbReference type="ARBA" id="ARBA00023125"/>
    </source>
</evidence>
<reference evidence="6 7" key="1">
    <citation type="submission" date="2017-05" db="EMBL/GenBank/DDBJ databases">
        <title>Complete and WGS of Bordetella genogroups.</title>
        <authorList>
            <person name="Spilker T."/>
            <person name="LiPuma J."/>
        </authorList>
    </citation>
    <scope>NUCLEOTIDE SEQUENCE [LARGE SCALE GENOMIC DNA]</scope>
    <source>
        <strain evidence="6 7">AU10456</strain>
    </source>
</reference>
<dbReference type="InterPro" id="IPR036388">
    <property type="entry name" value="WH-like_DNA-bd_sf"/>
</dbReference>
<dbReference type="EMBL" id="NEVP01000001">
    <property type="protein sequence ID" value="OZI55572.1"/>
    <property type="molecule type" value="Genomic_DNA"/>
</dbReference>
<comment type="caution">
    <text evidence="6">The sequence shown here is derived from an EMBL/GenBank/DDBJ whole genome shotgun (WGS) entry which is preliminary data.</text>
</comment>
<dbReference type="Gene3D" id="3.30.450.40">
    <property type="match status" value="1"/>
</dbReference>
<accession>A0A261U2D0</accession>
<organism evidence="6 7">
    <name type="scientific">Bordetella genomosp. 5</name>
    <dbReference type="NCBI Taxonomy" id="1395608"/>
    <lineage>
        <taxon>Bacteria</taxon>
        <taxon>Pseudomonadati</taxon>
        <taxon>Pseudomonadota</taxon>
        <taxon>Betaproteobacteria</taxon>
        <taxon>Burkholderiales</taxon>
        <taxon>Alcaligenaceae</taxon>
        <taxon>Bordetella</taxon>
    </lineage>
</organism>
<evidence type="ECO:0000256" key="3">
    <source>
        <dbReference type="ARBA" id="ARBA00023163"/>
    </source>
</evidence>
<dbReference type="InterPro" id="IPR029016">
    <property type="entry name" value="GAF-like_dom_sf"/>
</dbReference>
<evidence type="ECO:0000313" key="7">
    <source>
        <dbReference type="Proteomes" id="UP000216913"/>
    </source>
</evidence>
<feature type="domain" description="HTH iclR-type" evidence="4">
    <location>
        <begin position="31"/>
        <end position="93"/>
    </location>
</feature>
<dbReference type="GO" id="GO:0003700">
    <property type="term" value="F:DNA-binding transcription factor activity"/>
    <property type="evidence" value="ECO:0007669"/>
    <property type="project" value="TreeGrafter"/>
</dbReference>
<dbReference type="InterPro" id="IPR050707">
    <property type="entry name" value="HTH_MetabolicPath_Reg"/>
</dbReference>
<dbReference type="InterPro" id="IPR005471">
    <property type="entry name" value="Tscrpt_reg_IclR_N"/>
</dbReference>
<dbReference type="Pfam" id="PF09339">
    <property type="entry name" value="HTH_IclR"/>
    <property type="match status" value="1"/>
</dbReference>
<feature type="domain" description="IclR-ED" evidence="5">
    <location>
        <begin position="94"/>
        <end position="278"/>
    </location>
</feature>
<keyword evidence="2" id="KW-0238">DNA-binding</keyword>
<dbReference type="SMART" id="SM00346">
    <property type="entry name" value="HTH_ICLR"/>
    <property type="match status" value="1"/>
</dbReference>
<dbReference type="PROSITE" id="PS51078">
    <property type="entry name" value="ICLR_ED"/>
    <property type="match status" value="1"/>
</dbReference>
<name>A0A261U2D0_9BORD</name>
<dbReference type="AlphaFoldDB" id="A0A261U2D0"/>
<sequence length="278" mass="30582">MVDLPMSALMPHVEPRAGETAPEKPGPNAIIGSFDKGLNIFEFLIDSDEPIRIVDVAREFGIDKSSALRFLNTLERHGLAQKNPLDKTYTVGARIEYWAKSLRQPKALVDIARPYLRRLSELTGQTSHLAIIEGDRAILLEVMPSDSIVSVRQAAGDWEPLYCTAVGKAILAHMSPAEQERLIAQMHFRRLTETTITSAKQLRRELDRVLDEGVAFDDGESNPHVSCIAAPLLDRHGVPLASVGISMVTSLHEGGPRQQVPMLAAVRRIADEITASLL</sequence>
<dbReference type="PROSITE" id="PS51077">
    <property type="entry name" value="HTH_ICLR"/>
    <property type="match status" value="1"/>
</dbReference>
<keyword evidence="3" id="KW-0804">Transcription</keyword>
<evidence type="ECO:0000313" key="6">
    <source>
        <dbReference type="EMBL" id="OZI55572.1"/>
    </source>
</evidence>
<evidence type="ECO:0008006" key="8">
    <source>
        <dbReference type="Google" id="ProtNLM"/>
    </source>
</evidence>
<dbReference type="Proteomes" id="UP000216913">
    <property type="component" value="Unassembled WGS sequence"/>
</dbReference>
<evidence type="ECO:0000259" key="5">
    <source>
        <dbReference type="PROSITE" id="PS51078"/>
    </source>
</evidence>
<proteinExistence type="predicted"/>
<dbReference type="SUPFAM" id="SSF46785">
    <property type="entry name" value="Winged helix' DNA-binding domain"/>
    <property type="match status" value="1"/>
</dbReference>
<keyword evidence="1" id="KW-0805">Transcription regulation</keyword>
<evidence type="ECO:0000256" key="1">
    <source>
        <dbReference type="ARBA" id="ARBA00023015"/>
    </source>
</evidence>